<dbReference type="InterPro" id="IPR005538">
    <property type="entry name" value="LrgA/CidA"/>
</dbReference>
<dbReference type="EMBL" id="AHCD03000035">
    <property type="protein sequence ID" value="KAF7786639.1"/>
    <property type="molecule type" value="Genomic_DNA"/>
</dbReference>
<keyword evidence="3 6" id="KW-0812">Transmembrane</keyword>
<dbReference type="Pfam" id="PF03788">
    <property type="entry name" value="LrgA"/>
    <property type="match status" value="1"/>
</dbReference>
<evidence type="ECO:0000256" key="4">
    <source>
        <dbReference type="ARBA" id="ARBA00022989"/>
    </source>
</evidence>
<sequence>MSIMMIALRFIASLAILIGCLWAARLITASFALNLPAPLLGLLLLFGLLQSGLLKSEYLLPSCNPILKYMALFFIPAGVGLINYLTIFSQYAWLLASVIILVPALGLLLTGKLASQGRFHD</sequence>
<organism evidence="7 8">
    <name type="scientific">Pseudoalteromonas rubra</name>
    <dbReference type="NCBI Taxonomy" id="43658"/>
    <lineage>
        <taxon>Bacteria</taxon>
        <taxon>Pseudomonadati</taxon>
        <taxon>Pseudomonadota</taxon>
        <taxon>Gammaproteobacteria</taxon>
        <taxon>Alteromonadales</taxon>
        <taxon>Pseudoalteromonadaceae</taxon>
        <taxon>Pseudoalteromonas</taxon>
    </lineage>
</organism>
<feature type="transmembrane region" description="Helical" evidence="6">
    <location>
        <begin position="66"/>
        <end position="85"/>
    </location>
</feature>
<evidence type="ECO:0000313" key="7">
    <source>
        <dbReference type="EMBL" id="KAF7786639.1"/>
    </source>
</evidence>
<name>A0A8T0C7I7_9GAMM</name>
<accession>A0A8T0C7I7</accession>
<feature type="transmembrane region" description="Helical" evidence="6">
    <location>
        <begin position="33"/>
        <end position="54"/>
    </location>
</feature>
<keyword evidence="5 6" id="KW-0472">Membrane</keyword>
<evidence type="ECO:0000256" key="1">
    <source>
        <dbReference type="ARBA" id="ARBA00004651"/>
    </source>
</evidence>
<proteinExistence type="predicted"/>
<evidence type="ECO:0000256" key="2">
    <source>
        <dbReference type="ARBA" id="ARBA00022475"/>
    </source>
</evidence>
<evidence type="ECO:0000313" key="8">
    <source>
        <dbReference type="Proteomes" id="UP000016480"/>
    </source>
</evidence>
<evidence type="ECO:0000256" key="5">
    <source>
        <dbReference type="ARBA" id="ARBA00023136"/>
    </source>
</evidence>
<dbReference type="PANTHER" id="PTHR33931:SF2">
    <property type="entry name" value="HOLIN-LIKE PROTEIN CIDA"/>
    <property type="match status" value="1"/>
</dbReference>
<comment type="caution">
    <text evidence="7">The sequence shown here is derived from an EMBL/GenBank/DDBJ whole genome shotgun (WGS) entry which is preliminary data.</text>
</comment>
<gene>
    <name evidence="7" type="ORF">PRUB_a1264</name>
</gene>
<dbReference type="Proteomes" id="UP000016480">
    <property type="component" value="Unassembled WGS sequence"/>
</dbReference>
<evidence type="ECO:0008006" key="9">
    <source>
        <dbReference type="Google" id="ProtNLM"/>
    </source>
</evidence>
<keyword evidence="2" id="KW-1003">Cell membrane</keyword>
<comment type="subcellular location">
    <subcellularLocation>
        <location evidence="1">Cell membrane</location>
        <topology evidence="1">Multi-pass membrane protein</topology>
    </subcellularLocation>
</comment>
<keyword evidence="4 6" id="KW-1133">Transmembrane helix</keyword>
<dbReference type="AlphaFoldDB" id="A0A8T0C7I7"/>
<evidence type="ECO:0000256" key="6">
    <source>
        <dbReference type="SAM" id="Phobius"/>
    </source>
</evidence>
<feature type="transmembrane region" description="Helical" evidence="6">
    <location>
        <begin position="91"/>
        <end position="110"/>
    </location>
</feature>
<protein>
    <recommendedName>
        <fullName evidence="9">CidA/LrgA family protein</fullName>
    </recommendedName>
</protein>
<reference evidence="7 8" key="1">
    <citation type="journal article" date="2012" name="J. Bacteriol.">
        <title>Genome sequence of the cycloprodigiosin-producing bacterial strain Pseudoalteromonas rubra ATCC 29570(T).</title>
        <authorList>
            <person name="Xie B.B."/>
            <person name="Shu Y.L."/>
            <person name="Qin Q.L."/>
            <person name="Rong J.C."/>
            <person name="Zhang X.Y."/>
            <person name="Chen X.L."/>
            <person name="Zhou B.C."/>
            <person name="Zhang Y.Z."/>
        </authorList>
    </citation>
    <scope>NUCLEOTIDE SEQUENCE [LARGE SCALE GENOMIC DNA]</scope>
    <source>
        <strain evidence="7 8">DSM 6842</strain>
    </source>
</reference>
<dbReference type="GO" id="GO:0005886">
    <property type="term" value="C:plasma membrane"/>
    <property type="evidence" value="ECO:0007669"/>
    <property type="project" value="UniProtKB-SubCell"/>
</dbReference>
<dbReference type="PANTHER" id="PTHR33931">
    <property type="entry name" value="HOLIN-LIKE PROTEIN CIDA-RELATED"/>
    <property type="match status" value="1"/>
</dbReference>
<evidence type="ECO:0000256" key="3">
    <source>
        <dbReference type="ARBA" id="ARBA00022692"/>
    </source>
</evidence>